<dbReference type="RefSeq" id="WP_057964819.1">
    <property type="nucleotide sequence ID" value="NZ_BSAK01000012.1"/>
</dbReference>
<evidence type="ECO:0000313" key="7">
    <source>
        <dbReference type="Proteomes" id="UP000180113"/>
    </source>
</evidence>
<evidence type="ECO:0000313" key="3">
    <source>
        <dbReference type="EMBL" id="OHU79738.1"/>
    </source>
</evidence>
<dbReference type="Proteomes" id="UP000317728">
    <property type="component" value="Chromosome"/>
</dbReference>
<dbReference type="EMBL" id="MLIQ01000023">
    <property type="protein sequence ID" value="OHU51091.1"/>
    <property type="molecule type" value="Genomic_DNA"/>
</dbReference>
<dbReference type="EMBL" id="CP041150">
    <property type="protein sequence ID" value="QDF72288.1"/>
    <property type="molecule type" value="Genomic_DNA"/>
</dbReference>
<reference evidence="4 8" key="3">
    <citation type="submission" date="2019-06" db="EMBL/GenBank/DDBJ databases">
        <title>Whole geneome sequnce of Mycobacteroides chelonae M77 isolated from bovine milk from Meghalaya, India.</title>
        <authorList>
            <person name="Vise E."/>
            <person name="Das S."/>
            <person name="Garg A."/>
            <person name="Ghatak S."/>
            <person name="Shakuntala I."/>
            <person name="Milton A.A.P."/>
            <person name="Karam A."/>
            <person name="Sanjukta R."/>
            <person name="Puro K."/>
            <person name="Sen A."/>
        </authorList>
    </citation>
    <scope>NUCLEOTIDE SEQUENCE [LARGE SCALE GENOMIC DNA]</scope>
    <source>
        <strain evidence="4 8">M77</strain>
    </source>
</reference>
<dbReference type="Proteomes" id="UP000180043">
    <property type="component" value="Unassembled WGS sequence"/>
</dbReference>
<evidence type="ECO:0000313" key="4">
    <source>
        <dbReference type="EMBL" id="QDF72288.1"/>
    </source>
</evidence>
<protein>
    <recommendedName>
        <fullName evidence="9">Carboxypeptidase regulatory-like domain-containing protein</fullName>
    </recommendedName>
</protein>
<proteinExistence type="predicted"/>
<sequence>MVGISFRDSAGRPMAGAVISIDSAPGEVHDIAMVADDWGEVVISAPVAGDYRFLVSHTGKTFHATAHIAEGQDQLTVTAG</sequence>
<dbReference type="Proteomes" id="UP000180113">
    <property type="component" value="Unassembled WGS sequence"/>
</dbReference>
<organism evidence="3 5">
    <name type="scientific">Mycobacteroides chelonae</name>
    <name type="common">Mycobacterium chelonae</name>
    <dbReference type="NCBI Taxonomy" id="1774"/>
    <lineage>
        <taxon>Bacteria</taxon>
        <taxon>Bacillati</taxon>
        <taxon>Actinomycetota</taxon>
        <taxon>Actinomycetes</taxon>
        <taxon>Mycobacteriales</taxon>
        <taxon>Mycobacteriaceae</taxon>
        <taxon>Mycobacteroides</taxon>
    </lineage>
</organism>
<reference evidence="1 7" key="1">
    <citation type="submission" date="2016-10" db="EMBL/GenBank/DDBJ databases">
        <title>Evaluation of Human, Animal and Environmental Mycobacterium chelonae Isolates by Core Genome Phylogenomic Analysis, Targeted Gene Comparison, and Anti-microbial Susceptibility Patterns: A Tale of Mistaken Identities.</title>
        <authorList>
            <person name="Fogelson S.B."/>
            <person name="Camus A.C."/>
            <person name="Lorenz W."/>
            <person name="Vasireddy R."/>
            <person name="Vasireddy S."/>
            <person name="Smith T."/>
            <person name="Brown-Elliott B.A."/>
            <person name="Wallace R.J.Jr."/>
            <person name="Hasan N.A."/>
            <person name="Reischl U."/>
            <person name="Sanchez S."/>
        </authorList>
    </citation>
    <scope>NUCLEOTIDE SEQUENCE [LARGE SCALE GENOMIC DNA]</scope>
    <source>
        <strain evidence="1 7">42895</strain>
    </source>
</reference>
<accession>A0A1S1MA79</accession>
<dbReference type="EMBL" id="MLHW01000009">
    <property type="protein sequence ID" value="OHT51433.1"/>
    <property type="molecule type" value="Genomic_DNA"/>
</dbReference>
<keyword evidence="5" id="KW-1185">Reference proteome</keyword>
<gene>
    <name evidence="1" type="ORF">BKG62_11025</name>
    <name evidence="2" type="ORF">BKG82_20725</name>
    <name evidence="3" type="ORF">BKG84_16415</name>
    <name evidence="4" type="ORF">FJK96_20380</name>
</gene>
<evidence type="ECO:0000313" key="5">
    <source>
        <dbReference type="Proteomes" id="UP000179441"/>
    </source>
</evidence>
<evidence type="ECO:0000313" key="6">
    <source>
        <dbReference type="Proteomes" id="UP000180043"/>
    </source>
</evidence>
<evidence type="ECO:0000313" key="8">
    <source>
        <dbReference type="Proteomes" id="UP000317728"/>
    </source>
</evidence>
<dbReference type="SUPFAM" id="SSF49478">
    <property type="entry name" value="Cna protein B-type domain"/>
    <property type="match status" value="1"/>
</dbReference>
<evidence type="ECO:0000313" key="1">
    <source>
        <dbReference type="EMBL" id="OHT51433.1"/>
    </source>
</evidence>
<dbReference type="EMBL" id="MLIS01000001">
    <property type="protein sequence ID" value="OHU79738.1"/>
    <property type="molecule type" value="Genomic_DNA"/>
</dbReference>
<name>A0A1S1MA79_MYCCH</name>
<evidence type="ECO:0000313" key="2">
    <source>
        <dbReference type="EMBL" id="OHU51091.1"/>
    </source>
</evidence>
<evidence type="ECO:0008006" key="9">
    <source>
        <dbReference type="Google" id="ProtNLM"/>
    </source>
</evidence>
<reference evidence="5 6" key="2">
    <citation type="submission" date="2016-10" db="EMBL/GenBank/DDBJ databases">
        <title>Evaluation of Human, Veterinary and Environmental Mycobacterium chelonae Isolates by Core Genome Phylogenomic Analysis, Targeted Gene Comparison, and Anti-microbial Susceptibility Patterns: A Tale of Mistaken Identities.</title>
        <authorList>
            <person name="Fogelson S.B."/>
            <person name="Camus A.C."/>
            <person name="Lorenz W."/>
            <person name="Vasireddy R."/>
            <person name="Vasireddy S."/>
            <person name="Smith T."/>
            <person name="Brown-Elliott B.A."/>
            <person name="Wallace R.J.Jr."/>
            <person name="Hasan N.A."/>
            <person name="Reischl U."/>
            <person name="Sanchez S."/>
        </authorList>
    </citation>
    <scope>NUCLEOTIDE SEQUENCE [LARGE SCALE GENOMIC DNA]</scope>
    <source>
        <strain evidence="2 6">15515</strain>
        <strain evidence="3 5">15518</strain>
    </source>
</reference>
<dbReference type="Proteomes" id="UP000179441">
    <property type="component" value="Unassembled WGS sequence"/>
</dbReference>
<dbReference type="AlphaFoldDB" id="A0A1S1MA79"/>